<organism evidence="2 3">
    <name type="scientific">Sinocyclocheilus grahami</name>
    <name type="common">Dianchi golden-line fish</name>
    <name type="synonym">Barbus grahami</name>
    <dbReference type="NCBI Taxonomy" id="75366"/>
    <lineage>
        <taxon>Eukaryota</taxon>
        <taxon>Metazoa</taxon>
        <taxon>Chordata</taxon>
        <taxon>Craniata</taxon>
        <taxon>Vertebrata</taxon>
        <taxon>Euteleostomi</taxon>
        <taxon>Actinopterygii</taxon>
        <taxon>Neopterygii</taxon>
        <taxon>Teleostei</taxon>
        <taxon>Ostariophysi</taxon>
        <taxon>Cypriniformes</taxon>
        <taxon>Cyprinidae</taxon>
        <taxon>Cyprininae</taxon>
        <taxon>Sinocyclocheilus</taxon>
    </lineage>
</organism>
<proteinExistence type="predicted"/>
<accession>A0A672QMP5</accession>
<dbReference type="AlphaFoldDB" id="A0A672QMP5"/>
<sequence>ENYCCSDPQKKLSVIHFSLTRIGVIIILFIICWVCPCCCLYKRFRSPRPVTTTSTVGGWYLPYQALPNNPPYGGQPMPTGPPRSYQEAVGPGHPVPIQVAYDGGQAMYPLQSSLPTDYTSPQPVYNPAYLESQIAPVQLVKTSN</sequence>
<dbReference type="Ensembl" id="ENSSGRT00000082294.1">
    <property type="protein sequence ID" value="ENSSGRP00000077303.1"/>
    <property type="gene ID" value="ENSSGRG00000039154.1"/>
</dbReference>
<keyword evidence="3" id="KW-1185">Reference proteome</keyword>
<dbReference type="Proteomes" id="UP000472262">
    <property type="component" value="Unassembled WGS sequence"/>
</dbReference>
<reference evidence="2" key="2">
    <citation type="submission" date="2025-09" db="UniProtKB">
        <authorList>
            <consortium name="Ensembl"/>
        </authorList>
    </citation>
    <scope>IDENTIFICATION</scope>
</reference>
<evidence type="ECO:0000313" key="2">
    <source>
        <dbReference type="Ensembl" id="ENSSGRP00000077303.1"/>
    </source>
</evidence>
<feature type="transmembrane region" description="Helical" evidence="1">
    <location>
        <begin position="22"/>
        <end position="41"/>
    </location>
</feature>
<evidence type="ECO:0000313" key="3">
    <source>
        <dbReference type="Proteomes" id="UP000472262"/>
    </source>
</evidence>
<name>A0A672QMP5_SINGR</name>
<dbReference type="InParanoid" id="A0A672QMP5"/>
<protein>
    <submittedName>
        <fullName evidence="2">Si:dkey-42i9.8</fullName>
    </submittedName>
</protein>
<dbReference type="OMA" id="YSAQPMG"/>
<reference evidence="2" key="1">
    <citation type="submission" date="2025-08" db="UniProtKB">
        <authorList>
            <consortium name="Ensembl"/>
        </authorList>
    </citation>
    <scope>IDENTIFICATION</scope>
</reference>
<keyword evidence="1" id="KW-0472">Membrane</keyword>
<evidence type="ECO:0000256" key="1">
    <source>
        <dbReference type="SAM" id="Phobius"/>
    </source>
</evidence>
<keyword evidence="1" id="KW-0812">Transmembrane</keyword>
<keyword evidence="1" id="KW-1133">Transmembrane helix</keyword>